<dbReference type="CDD" id="cd00438">
    <property type="entry name" value="cupin_RmlC"/>
    <property type="match status" value="1"/>
</dbReference>
<sequence length="187" mass="20995">MLIEELALPGVYLFTPKRHGDDRGFFSETFSKVQFAEAVPGVELIQDNHSFSKDMGVIRGLHFQLPPHAQGKLVRVPNGRVLDVVVDLRVGSPTYGQHLSVELSGENWKQLWVPAGFAHGFCTLEANTEFCYKVSAYYAPESDSGIIYNDPDLAIDWPVGEDKAILSAKDQKLQKFRDFTSPYIFNE</sequence>
<accession>A0ABV7D488</accession>
<keyword evidence="7" id="KW-1185">Reference proteome</keyword>
<evidence type="ECO:0000256" key="5">
    <source>
        <dbReference type="RuleBase" id="RU364069"/>
    </source>
</evidence>
<comment type="pathway">
    <text evidence="5">Carbohydrate biosynthesis; dTDP-L-rhamnose biosynthesis.</text>
</comment>
<comment type="catalytic activity">
    <reaction evidence="1 5">
        <text>dTDP-4-dehydro-6-deoxy-alpha-D-glucose = dTDP-4-dehydro-beta-L-rhamnose</text>
        <dbReference type="Rhea" id="RHEA:16969"/>
        <dbReference type="ChEBI" id="CHEBI:57649"/>
        <dbReference type="ChEBI" id="CHEBI:62830"/>
        <dbReference type="EC" id="5.1.3.13"/>
    </reaction>
</comment>
<evidence type="ECO:0000256" key="4">
    <source>
        <dbReference type="ARBA" id="ARBA00019595"/>
    </source>
</evidence>
<dbReference type="PANTHER" id="PTHR21047">
    <property type="entry name" value="DTDP-6-DEOXY-D-GLUCOSE-3,5 EPIMERASE"/>
    <property type="match status" value="1"/>
</dbReference>
<dbReference type="PANTHER" id="PTHR21047:SF2">
    <property type="entry name" value="THYMIDINE DIPHOSPHO-4-KETO-RHAMNOSE 3,5-EPIMERASE"/>
    <property type="match status" value="1"/>
</dbReference>
<gene>
    <name evidence="6" type="primary">rfbC</name>
    <name evidence="6" type="ORF">ACFOKA_07355</name>
</gene>
<protein>
    <recommendedName>
        <fullName evidence="4 5">dTDP-4-dehydrorhamnose 3,5-epimerase</fullName>
        <ecNumber evidence="3 5">5.1.3.13</ecNumber>
    </recommendedName>
    <alternativeName>
        <fullName evidence="5">Thymidine diphospho-4-keto-rhamnose 3,5-epimerase</fullName>
    </alternativeName>
</protein>
<dbReference type="InterPro" id="IPR000888">
    <property type="entry name" value="RmlC-like"/>
</dbReference>
<proteinExistence type="inferred from homology"/>
<comment type="subunit">
    <text evidence="5">Homodimer.</text>
</comment>
<dbReference type="NCBIfam" id="TIGR01221">
    <property type="entry name" value="rmlC"/>
    <property type="match status" value="1"/>
</dbReference>
<keyword evidence="5 6" id="KW-0413">Isomerase</keyword>
<reference evidence="7" key="1">
    <citation type="journal article" date="2019" name="Int. J. Syst. Evol. Microbiol.">
        <title>The Global Catalogue of Microorganisms (GCM) 10K type strain sequencing project: providing services to taxonomists for standard genome sequencing and annotation.</title>
        <authorList>
            <consortium name="The Broad Institute Genomics Platform"/>
            <consortium name="The Broad Institute Genome Sequencing Center for Infectious Disease"/>
            <person name="Wu L."/>
            <person name="Ma J."/>
        </authorList>
    </citation>
    <scope>NUCLEOTIDE SEQUENCE [LARGE SCALE GENOMIC DNA]</scope>
    <source>
        <strain evidence="7">KCTC 62164</strain>
    </source>
</reference>
<comment type="caution">
    <text evidence="6">The sequence shown here is derived from an EMBL/GenBank/DDBJ whole genome shotgun (WGS) entry which is preliminary data.</text>
</comment>
<evidence type="ECO:0000313" key="7">
    <source>
        <dbReference type="Proteomes" id="UP001595444"/>
    </source>
</evidence>
<dbReference type="EC" id="5.1.3.13" evidence="3 5"/>
<evidence type="ECO:0000256" key="2">
    <source>
        <dbReference type="ARBA" id="ARBA00001997"/>
    </source>
</evidence>
<dbReference type="GO" id="GO:0008830">
    <property type="term" value="F:dTDP-4-dehydrorhamnose 3,5-epimerase activity"/>
    <property type="evidence" value="ECO:0007669"/>
    <property type="project" value="UniProtKB-EC"/>
</dbReference>
<evidence type="ECO:0000256" key="3">
    <source>
        <dbReference type="ARBA" id="ARBA00012098"/>
    </source>
</evidence>
<evidence type="ECO:0000313" key="6">
    <source>
        <dbReference type="EMBL" id="MFC3051715.1"/>
    </source>
</evidence>
<dbReference type="RefSeq" id="WP_194215187.1">
    <property type="nucleotide sequence ID" value="NZ_CP061205.1"/>
</dbReference>
<organism evidence="6 7">
    <name type="scientific">Kordiimonas pumila</name>
    <dbReference type="NCBI Taxonomy" id="2161677"/>
    <lineage>
        <taxon>Bacteria</taxon>
        <taxon>Pseudomonadati</taxon>
        <taxon>Pseudomonadota</taxon>
        <taxon>Alphaproteobacteria</taxon>
        <taxon>Kordiimonadales</taxon>
        <taxon>Kordiimonadaceae</taxon>
        <taxon>Kordiimonas</taxon>
    </lineage>
</organism>
<dbReference type="InterPro" id="IPR011051">
    <property type="entry name" value="RmlC_Cupin_sf"/>
</dbReference>
<comment type="similarity">
    <text evidence="5">Belongs to the dTDP-4-dehydrorhamnose 3,5-epimerase family.</text>
</comment>
<dbReference type="Gene3D" id="2.60.120.10">
    <property type="entry name" value="Jelly Rolls"/>
    <property type="match status" value="1"/>
</dbReference>
<comment type="function">
    <text evidence="2 5">Catalyzes the epimerization of the C3' and C5'positions of dTDP-6-deoxy-D-xylo-4-hexulose, forming dTDP-6-deoxy-L-lyxo-4-hexulose.</text>
</comment>
<name>A0ABV7D488_9PROT</name>
<dbReference type="EMBL" id="JBHRSL010000004">
    <property type="protein sequence ID" value="MFC3051715.1"/>
    <property type="molecule type" value="Genomic_DNA"/>
</dbReference>
<dbReference type="InterPro" id="IPR014710">
    <property type="entry name" value="RmlC-like_jellyroll"/>
</dbReference>
<evidence type="ECO:0000256" key="1">
    <source>
        <dbReference type="ARBA" id="ARBA00001298"/>
    </source>
</evidence>
<dbReference type="Proteomes" id="UP001595444">
    <property type="component" value="Unassembled WGS sequence"/>
</dbReference>
<dbReference type="Pfam" id="PF00908">
    <property type="entry name" value="dTDP_sugar_isom"/>
    <property type="match status" value="1"/>
</dbReference>
<dbReference type="SUPFAM" id="SSF51182">
    <property type="entry name" value="RmlC-like cupins"/>
    <property type="match status" value="1"/>
</dbReference>